<dbReference type="GO" id="GO:0006952">
    <property type="term" value="P:defense response"/>
    <property type="evidence" value="ECO:0007669"/>
    <property type="project" value="UniProtKB-KW"/>
</dbReference>
<dbReference type="CDD" id="cd14798">
    <property type="entry name" value="RX-CC_like"/>
    <property type="match status" value="1"/>
</dbReference>
<dbReference type="Pfam" id="PF23559">
    <property type="entry name" value="WHD_DRP"/>
    <property type="match status" value="1"/>
</dbReference>
<dbReference type="InterPro" id="IPR041118">
    <property type="entry name" value="Rx_N"/>
</dbReference>
<feature type="domain" description="Disease resistance N-terminal" evidence="6">
    <location>
        <begin position="6"/>
        <end position="87"/>
    </location>
</feature>
<organism evidence="9 10">
    <name type="scientific">Aquilegia coerulea</name>
    <name type="common">Rocky mountain columbine</name>
    <dbReference type="NCBI Taxonomy" id="218851"/>
    <lineage>
        <taxon>Eukaryota</taxon>
        <taxon>Viridiplantae</taxon>
        <taxon>Streptophyta</taxon>
        <taxon>Embryophyta</taxon>
        <taxon>Tracheophyta</taxon>
        <taxon>Spermatophyta</taxon>
        <taxon>Magnoliopsida</taxon>
        <taxon>Ranunculales</taxon>
        <taxon>Ranunculaceae</taxon>
        <taxon>Thalictroideae</taxon>
        <taxon>Aquilegia</taxon>
    </lineage>
</organism>
<dbReference type="InParanoid" id="A0A2G5C2Y2"/>
<evidence type="ECO:0000313" key="10">
    <source>
        <dbReference type="Proteomes" id="UP000230069"/>
    </source>
</evidence>
<dbReference type="Pfam" id="PF18052">
    <property type="entry name" value="Rx_N"/>
    <property type="match status" value="1"/>
</dbReference>
<dbReference type="SUPFAM" id="SSF52540">
    <property type="entry name" value="P-loop containing nucleoside triphosphate hydrolases"/>
    <property type="match status" value="1"/>
</dbReference>
<keyword evidence="3" id="KW-0611">Plant defense</keyword>
<dbReference type="PRINTS" id="PR00364">
    <property type="entry name" value="DISEASERSIST"/>
</dbReference>
<accession>A0A2G5C2Y2</accession>
<dbReference type="Gene3D" id="1.10.8.430">
    <property type="entry name" value="Helical domain of apoptotic protease-activating factors"/>
    <property type="match status" value="1"/>
</dbReference>
<evidence type="ECO:0000259" key="8">
    <source>
        <dbReference type="Pfam" id="PF23598"/>
    </source>
</evidence>
<dbReference type="Pfam" id="PF23598">
    <property type="entry name" value="LRR_14"/>
    <property type="match status" value="1"/>
</dbReference>
<dbReference type="STRING" id="218851.A0A2G5C2Y2"/>
<dbReference type="InterPro" id="IPR027417">
    <property type="entry name" value="P-loop_NTPase"/>
</dbReference>
<dbReference type="EMBL" id="KZ305126">
    <property type="protein sequence ID" value="PIA25633.1"/>
    <property type="molecule type" value="Genomic_DNA"/>
</dbReference>
<dbReference type="Pfam" id="PF00931">
    <property type="entry name" value="NB-ARC"/>
    <property type="match status" value="1"/>
</dbReference>
<dbReference type="FunFam" id="1.10.10.10:FF:000322">
    <property type="entry name" value="Probable disease resistance protein At1g63360"/>
    <property type="match status" value="1"/>
</dbReference>
<evidence type="ECO:0000259" key="6">
    <source>
        <dbReference type="Pfam" id="PF18052"/>
    </source>
</evidence>
<dbReference type="InterPro" id="IPR036388">
    <property type="entry name" value="WH-like_DNA-bd_sf"/>
</dbReference>
<dbReference type="Gene3D" id="1.10.10.10">
    <property type="entry name" value="Winged helix-like DNA-binding domain superfamily/Winged helix DNA-binding domain"/>
    <property type="match status" value="1"/>
</dbReference>
<evidence type="ECO:0000256" key="2">
    <source>
        <dbReference type="ARBA" id="ARBA00022741"/>
    </source>
</evidence>
<evidence type="ECO:0008006" key="11">
    <source>
        <dbReference type="Google" id="ProtNLM"/>
    </source>
</evidence>
<dbReference type="Proteomes" id="UP000230069">
    <property type="component" value="Unassembled WGS sequence"/>
</dbReference>
<keyword evidence="10" id="KW-1185">Reference proteome</keyword>
<dbReference type="Gene3D" id="3.40.50.300">
    <property type="entry name" value="P-loop containing nucleotide triphosphate hydrolases"/>
    <property type="match status" value="1"/>
</dbReference>
<evidence type="ECO:0000256" key="3">
    <source>
        <dbReference type="ARBA" id="ARBA00022821"/>
    </source>
</evidence>
<dbReference type="InterPro" id="IPR038005">
    <property type="entry name" value="RX-like_CC"/>
</dbReference>
<proteinExistence type="predicted"/>
<dbReference type="SUPFAM" id="SSF52058">
    <property type="entry name" value="L domain-like"/>
    <property type="match status" value="1"/>
</dbReference>
<feature type="domain" description="Disease resistance protein winged helix" evidence="7">
    <location>
        <begin position="429"/>
        <end position="500"/>
    </location>
</feature>
<dbReference type="OrthoDB" id="2973320at2759"/>
<reference evidence="9 10" key="1">
    <citation type="submission" date="2017-09" db="EMBL/GenBank/DDBJ databases">
        <title>WGS assembly of Aquilegia coerulea Goldsmith.</title>
        <authorList>
            <person name="Hodges S."/>
            <person name="Kramer E."/>
            <person name="Nordborg M."/>
            <person name="Tomkins J."/>
            <person name="Borevitz J."/>
            <person name="Derieg N."/>
            <person name="Yan J."/>
            <person name="Mihaltcheva S."/>
            <person name="Hayes R.D."/>
            <person name="Rokhsar D."/>
        </authorList>
    </citation>
    <scope>NUCLEOTIDE SEQUENCE [LARGE SCALE GENOMIC DNA]</scope>
    <source>
        <strain evidence="10">cv. Goldsmith</strain>
    </source>
</reference>
<feature type="domain" description="Disease resistance R13L4/SHOC-2-like LRR" evidence="8">
    <location>
        <begin position="564"/>
        <end position="902"/>
    </location>
</feature>
<evidence type="ECO:0000259" key="7">
    <source>
        <dbReference type="Pfam" id="PF23559"/>
    </source>
</evidence>
<evidence type="ECO:0000256" key="1">
    <source>
        <dbReference type="ARBA" id="ARBA00022737"/>
    </source>
</evidence>
<dbReference type="InterPro" id="IPR002182">
    <property type="entry name" value="NB-ARC"/>
</dbReference>
<dbReference type="AlphaFoldDB" id="A0A2G5C2Y2"/>
<dbReference type="Gene3D" id="1.20.5.4130">
    <property type="match status" value="1"/>
</dbReference>
<dbReference type="InterPro" id="IPR055414">
    <property type="entry name" value="LRR_R13L4/SHOC2-like"/>
</dbReference>
<evidence type="ECO:0000259" key="5">
    <source>
        <dbReference type="Pfam" id="PF00931"/>
    </source>
</evidence>
<dbReference type="PANTHER" id="PTHR36766">
    <property type="entry name" value="PLANT BROAD-SPECTRUM MILDEW RESISTANCE PROTEIN RPW8"/>
    <property type="match status" value="1"/>
</dbReference>
<keyword evidence="2" id="KW-0547">Nucleotide-binding</keyword>
<feature type="domain" description="NB-ARC" evidence="5">
    <location>
        <begin position="173"/>
        <end position="345"/>
    </location>
</feature>
<dbReference type="InterPro" id="IPR058922">
    <property type="entry name" value="WHD_DRP"/>
</dbReference>
<dbReference type="InterPro" id="IPR032675">
    <property type="entry name" value="LRR_dom_sf"/>
</dbReference>
<keyword evidence="1" id="KW-0677">Repeat</keyword>
<feature type="non-terminal residue" evidence="9">
    <location>
        <position position="978"/>
    </location>
</feature>
<evidence type="ECO:0000313" key="9">
    <source>
        <dbReference type="EMBL" id="PIA25633.1"/>
    </source>
</evidence>
<dbReference type="FunFam" id="3.40.50.300:FF:001091">
    <property type="entry name" value="Probable disease resistance protein At1g61300"/>
    <property type="match status" value="1"/>
</dbReference>
<dbReference type="GO" id="GO:0005524">
    <property type="term" value="F:ATP binding"/>
    <property type="evidence" value="ECO:0007669"/>
    <property type="project" value="UniProtKB-KW"/>
</dbReference>
<dbReference type="Gene3D" id="3.80.10.10">
    <property type="entry name" value="Ribonuclease Inhibitor"/>
    <property type="match status" value="2"/>
</dbReference>
<gene>
    <name evidence="9" type="ORF">AQUCO_11000040v1</name>
</gene>
<evidence type="ECO:0000256" key="4">
    <source>
        <dbReference type="ARBA" id="ARBA00022840"/>
    </source>
</evidence>
<name>A0A2G5C2Y2_AQUCA</name>
<dbReference type="GO" id="GO:0043531">
    <property type="term" value="F:ADP binding"/>
    <property type="evidence" value="ECO:0007669"/>
    <property type="project" value="InterPro"/>
</dbReference>
<dbReference type="GO" id="GO:0051707">
    <property type="term" value="P:response to other organism"/>
    <property type="evidence" value="ECO:0007669"/>
    <property type="project" value="UniProtKB-ARBA"/>
</dbReference>
<sequence length="978" mass="111003">MADALISIVLEQLALYVQHEVELLVSVREEVGKLASTLKIVQAVLLDAEEKQVKNKAVKIWLEELKDIVYAADDLLDEWQTRTLISQIQRVDEDVADGTRKKVLHFFLFPCCCVKNVIVRYDIGQRIKEIREHLDVNTQKKEQYDLTVIQRHDEPRQLTSSVIDVSEIRGRDHDKEIIMSRLMGESSRQAMTVRVVSIVGMAGFGKTTLAKLVFNEEEVVKSFEKRMWVCVSQPCDLSEVAKAIIEEAKGSVPDVHGWEALHHSLGNSIKGKQFLLVLDDVWSDDPSHWSPLKLSLEGGAPGSRILVTTRNEDVAKTMGSTHIHNLGELSAEDSWSLLREVALKGREEENEKFEKIGKDIAIKCKGVPLAIHTLASHLWHKRSKQDWRDVLASDLWEVTQIENSFLPALFMSYYSLPSSSKQCFIYCAIFPKDSKIFKDHLIKLWMSQGFLGSGGLKELEKIGGNYFDNLAMRSFFQDIEKDSDGNIISCKMHDLVHDFAQYLTQNECSILEDNDTRIDGNKIRHLCTNSFENHSIRDARNLRTLIRPIGCEVEARTIPIELFHQLACLRTLDLSGSALEELPNEVEKLLHLRYLDLSSTSLLELPETISNLYNLQTLKLNGCDSLGKLPKTIGNLSNLRHLEILDTDELVSLPRGIGRLSYLRTLSKFIVGMGCKVRDLKHLNNLQGNLEIMGLEEVADVNEVIEAELKKKRNLRALTVSFNILGGGNIEERERLEGVFEKLELHENLEGLTINCYQGSQFPFWMKNGSLLDNVVNMKIYKCEQCPELPALGRLASLETLVISGIQSVKHIGNDFCGFGVSSSSSAEITAFPKLKMLKIRDMAELEVWELPVAKDRKVMPQLCHLEVRDCTKLRALPPFEKLESLENLVLDGLTSVKLFFDTTSADIVAFPKLKKLKFHNMEEWKEWKFSISSDKKIMPCLHELKLYKCPMLRALPALGKLESLEILYIDRLSSVKQ</sequence>
<dbReference type="InterPro" id="IPR042197">
    <property type="entry name" value="Apaf_helical"/>
</dbReference>
<dbReference type="PANTHER" id="PTHR36766:SF40">
    <property type="entry name" value="DISEASE RESISTANCE PROTEIN RGA3"/>
    <property type="match status" value="1"/>
</dbReference>
<keyword evidence="4" id="KW-0067">ATP-binding</keyword>
<protein>
    <recommendedName>
        <fullName evidence="11">AAA+ ATPase domain-containing protein</fullName>
    </recommendedName>
</protein>